<evidence type="ECO:0000313" key="2">
    <source>
        <dbReference type="EMBL" id="TDK25278.1"/>
    </source>
</evidence>
<dbReference type="Proteomes" id="UP000295411">
    <property type="component" value="Unassembled WGS sequence"/>
</dbReference>
<protein>
    <recommendedName>
        <fullName evidence="4">PE-PPE domain-containing protein</fullName>
    </recommendedName>
</protein>
<dbReference type="EMBL" id="SMTK01000003">
    <property type="protein sequence ID" value="TDK25278.1"/>
    <property type="molecule type" value="Genomic_DNA"/>
</dbReference>
<gene>
    <name evidence="2" type="ORF">E2F48_08330</name>
</gene>
<feature type="compositionally biased region" description="Low complexity" evidence="1">
    <location>
        <begin position="400"/>
        <end position="415"/>
    </location>
</feature>
<dbReference type="OrthoDB" id="5095936at2"/>
<keyword evidence="3" id="KW-1185">Reference proteome</keyword>
<organism evidence="2 3">
    <name type="scientific">Arthrobacter crusticola</name>
    <dbReference type="NCBI Taxonomy" id="2547960"/>
    <lineage>
        <taxon>Bacteria</taxon>
        <taxon>Bacillati</taxon>
        <taxon>Actinomycetota</taxon>
        <taxon>Actinomycetes</taxon>
        <taxon>Micrococcales</taxon>
        <taxon>Micrococcaceae</taxon>
        <taxon>Arthrobacter</taxon>
    </lineage>
</organism>
<feature type="region of interest" description="Disordered" evidence="1">
    <location>
        <begin position="400"/>
        <end position="446"/>
    </location>
</feature>
<evidence type="ECO:0000313" key="3">
    <source>
        <dbReference type="Proteomes" id="UP000295411"/>
    </source>
</evidence>
<proteinExistence type="predicted"/>
<accession>A0A4R5TW20</accession>
<dbReference type="SUPFAM" id="SSF53474">
    <property type="entry name" value="alpha/beta-Hydrolases"/>
    <property type="match status" value="1"/>
</dbReference>
<evidence type="ECO:0008006" key="4">
    <source>
        <dbReference type="Google" id="ProtNLM"/>
    </source>
</evidence>
<dbReference type="InterPro" id="IPR029058">
    <property type="entry name" value="AB_hydrolase_fold"/>
</dbReference>
<dbReference type="RefSeq" id="WP_133403555.1">
    <property type="nucleotide sequence ID" value="NZ_SMTK01000003.1"/>
</dbReference>
<name>A0A4R5TW20_9MICC</name>
<sequence length="446" mass="44389">MSPAGGYDPAPVSPSGPGLSVRGGVGGIRFQWVELERAAVELGGLAGAVREVSAALLYLSIELERTRLAGAWFPGARDAGAAGRAAAEALDAARRHTSASGDDLQETADRITRARLAYLAADAAARAAVLGATESVELSARAAASTAAREGLLVPGPLALTAPAEVEQVDFGGTVEAVTDRLAAVEAAAPGSFEILRIDGATRPAYLVILPGTQLSEPGNPFDATGIAEAVNEDSRHVGAAVAQALREAGARPGDAVLLAGYSQGGMHAMNLAAGGTVGGTYDVRLVLTAGSPTGWEPTGTAEYLHLEHAADTVPALDGGPAPDEPNRVSVRVDFPVSTAPTGPGAEGKGLGGAHKLATYAQAAVLVDASALPSLAPAAAVLAATGGGARRHLYRAARLPAERPAAAPGGTRPTGLPGPPVGVPVPGRGEGPARPGPAGPPSAPRR</sequence>
<evidence type="ECO:0000256" key="1">
    <source>
        <dbReference type="SAM" id="MobiDB-lite"/>
    </source>
</evidence>
<feature type="compositionally biased region" description="Pro residues" evidence="1">
    <location>
        <begin position="434"/>
        <end position="446"/>
    </location>
</feature>
<reference evidence="2 3" key="1">
    <citation type="submission" date="2019-03" db="EMBL/GenBank/DDBJ databases">
        <title>Arthrobacter sp. nov., an bacterium isolated from biocrust in Mu Us Desert.</title>
        <authorList>
            <person name="Lixiong L."/>
        </authorList>
    </citation>
    <scope>NUCLEOTIDE SEQUENCE [LARGE SCALE GENOMIC DNA]</scope>
    <source>
        <strain evidence="2 3">SLN-3</strain>
    </source>
</reference>
<dbReference type="AlphaFoldDB" id="A0A4R5TW20"/>
<comment type="caution">
    <text evidence="2">The sequence shown here is derived from an EMBL/GenBank/DDBJ whole genome shotgun (WGS) entry which is preliminary data.</text>
</comment>